<evidence type="ECO:0000313" key="4">
    <source>
        <dbReference type="Proteomes" id="UP000054549"/>
    </source>
</evidence>
<dbReference type="OrthoDB" id="8922241at2759"/>
<proteinExistence type="predicted"/>
<evidence type="ECO:0000313" key="3">
    <source>
        <dbReference type="EMBL" id="KIL60871.1"/>
    </source>
</evidence>
<evidence type="ECO:0000259" key="2">
    <source>
        <dbReference type="PROSITE" id="PS50157"/>
    </source>
</evidence>
<dbReference type="HOGENOM" id="CLU_794466_0_0_1"/>
<sequence>MLPVVPCSFCDNTPPHAFPPSDHQNFTPPYEPHQPLLQNFRTDMDLDSNHQQFHVELRGDVNQQTPPLNPSFQESSNSLAPSYYLMPIGNMYNPQLEPQPPLSNDVFINNGWQPSDNSEVGLGSIHQSPNMAVGGPNDYYLSTLASENTNNPTTFATTYNVGTAQGISESDLAAANHLMPVYAIHYNLPSTYNAEHQPLISGVFMNNVQPSPLMTHQTPSHAHSGQAHHTGNLAVSNIQQSPTMSAEVPTWANYSLALDENENTNMYSRVSDGKWGCNIGGCRYTSPFKRDIKRHCSKLGHGGSRDHECEFCGRAFGRKDVLKRHIAETGCWLRWLASITNTASAEEDL</sequence>
<dbReference type="SUPFAM" id="SSF57667">
    <property type="entry name" value="beta-beta-alpha zinc fingers"/>
    <property type="match status" value="1"/>
</dbReference>
<dbReference type="Gene3D" id="3.30.160.60">
    <property type="entry name" value="Classic Zinc Finger"/>
    <property type="match status" value="1"/>
</dbReference>
<dbReference type="GO" id="GO:0008270">
    <property type="term" value="F:zinc ion binding"/>
    <property type="evidence" value="ECO:0007669"/>
    <property type="project" value="UniProtKB-KW"/>
</dbReference>
<dbReference type="AlphaFoldDB" id="A0A0C2WVP5"/>
<feature type="domain" description="C2H2-type" evidence="2">
    <location>
        <begin position="307"/>
        <end position="325"/>
    </location>
</feature>
<keyword evidence="1" id="KW-0862">Zinc</keyword>
<organism evidence="3 4">
    <name type="scientific">Amanita muscaria (strain Koide BX008)</name>
    <dbReference type="NCBI Taxonomy" id="946122"/>
    <lineage>
        <taxon>Eukaryota</taxon>
        <taxon>Fungi</taxon>
        <taxon>Dikarya</taxon>
        <taxon>Basidiomycota</taxon>
        <taxon>Agaricomycotina</taxon>
        <taxon>Agaricomycetes</taxon>
        <taxon>Agaricomycetidae</taxon>
        <taxon>Agaricales</taxon>
        <taxon>Pluteineae</taxon>
        <taxon>Amanitaceae</taxon>
        <taxon>Amanita</taxon>
    </lineage>
</organism>
<dbReference type="Proteomes" id="UP000054549">
    <property type="component" value="Unassembled WGS sequence"/>
</dbReference>
<protein>
    <recommendedName>
        <fullName evidence="2">C2H2-type domain-containing protein</fullName>
    </recommendedName>
</protein>
<dbReference type="InParanoid" id="A0A0C2WVP5"/>
<keyword evidence="4" id="KW-1185">Reference proteome</keyword>
<accession>A0A0C2WVP5</accession>
<reference evidence="3 4" key="1">
    <citation type="submission" date="2014-04" db="EMBL/GenBank/DDBJ databases">
        <title>Evolutionary Origins and Diversification of the Mycorrhizal Mutualists.</title>
        <authorList>
            <consortium name="DOE Joint Genome Institute"/>
            <consortium name="Mycorrhizal Genomics Consortium"/>
            <person name="Kohler A."/>
            <person name="Kuo A."/>
            <person name="Nagy L.G."/>
            <person name="Floudas D."/>
            <person name="Copeland A."/>
            <person name="Barry K.W."/>
            <person name="Cichocki N."/>
            <person name="Veneault-Fourrey C."/>
            <person name="LaButti K."/>
            <person name="Lindquist E.A."/>
            <person name="Lipzen A."/>
            <person name="Lundell T."/>
            <person name="Morin E."/>
            <person name="Murat C."/>
            <person name="Riley R."/>
            <person name="Ohm R."/>
            <person name="Sun H."/>
            <person name="Tunlid A."/>
            <person name="Henrissat B."/>
            <person name="Grigoriev I.V."/>
            <person name="Hibbett D.S."/>
            <person name="Martin F."/>
        </authorList>
    </citation>
    <scope>NUCLEOTIDE SEQUENCE [LARGE SCALE GENOMIC DNA]</scope>
    <source>
        <strain evidence="3 4">Koide BX008</strain>
    </source>
</reference>
<keyword evidence="1" id="KW-0479">Metal-binding</keyword>
<dbReference type="EMBL" id="KN818292">
    <property type="protein sequence ID" value="KIL60871.1"/>
    <property type="molecule type" value="Genomic_DNA"/>
</dbReference>
<dbReference type="InterPro" id="IPR036236">
    <property type="entry name" value="Znf_C2H2_sf"/>
</dbReference>
<name>A0A0C2WVP5_AMAMK</name>
<evidence type="ECO:0000256" key="1">
    <source>
        <dbReference type="PROSITE-ProRule" id="PRU00042"/>
    </source>
</evidence>
<dbReference type="InterPro" id="IPR013087">
    <property type="entry name" value="Znf_C2H2_type"/>
</dbReference>
<gene>
    <name evidence="3" type="ORF">M378DRAFT_199707</name>
</gene>
<keyword evidence="1" id="KW-0863">Zinc-finger</keyword>
<dbReference type="PROSITE" id="PS50157">
    <property type="entry name" value="ZINC_FINGER_C2H2_2"/>
    <property type="match status" value="1"/>
</dbReference>